<name>A0A6C0E8C0_9ZZZZ</name>
<dbReference type="SUPFAM" id="SSF158710">
    <property type="entry name" value="PSPTO4464-like"/>
    <property type="match status" value="1"/>
</dbReference>
<dbReference type="InterPro" id="IPR023153">
    <property type="entry name" value="DarP_sf"/>
</dbReference>
<dbReference type="AlphaFoldDB" id="A0A6C0E8C0"/>
<accession>A0A6C0E8C0</accession>
<organism evidence="1">
    <name type="scientific">viral metagenome</name>
    <dbReference type="NCBI Taxonomy" id="1070528"/>
    <lineage>
        <taxon>unclassified sequences</taxon>
        <taxon>metagenomes</taxon>
        <taxon>organismal metagenomes</taxon>
    </lineage>
</organism>
<sequence length="135" mass="16358">MSKKVSKPIKTYSLQDLDPTELKTRLNVQNFFNSFDEYQNSEWKVLIDQLINLEVHSSTVYLEILYRLDINKLKNLSRYVEMSFKKTDQFPNQIRDIYEYSDLKSLLIKRWLELINEDIFKFFATLEEYFLPPKL</sequence>
<proteinExistence type="predicted"/>
<protein>
    <submittedName>
        <fullName evidence="1">Uncharacterized protein</fullName>
    </submittedName>
</protein>
<reference evidence="1" key="1">
    <citation type="journal article" date="2020" name="Nature">
        <title>Giant virus diversity and host interactions through global metagenomics.</title>
        <authorList>
            <person name="Schulz F."/>
            <person name="Roux S."/>
            <person name="Paez-Espino D."/>
            <person name="Jungbluth S."/>
            <person name="Walsh D.A."/>
            <person name="Denef V.J."/>
            <person name="McMahon K.D."/>
            <person name="Konstantinidis K.T."/>
            <person name="Eloe-Fadrosh E.A."/>
            <person name="Kyrpides N.C."/>
            <person name="Woyke T."/>
        </authorList>
    </citation>
    <scope>NUCLEOTIDE SEQUENCE</scope>
    <source>
        <strain evidence="1">GVMAG-M-3300023179-150</strain>
    </source>
</reference>
<evidence type="ECO:0000313" key="1">
    <source>
        <dbReference type="EMBL" id="QHT24982.1"/>
    </source>
</evidence>
<dbReference type="EMBL" id="MN739752">
    <property type="protein sequence ID" value="QHT24982.1"/>
    <property type="molecule type" value="Genomic_DNA"/>
</dbReference>